<proteinExistence type="predicted"/>
<name>A0A5M6C6L1_9TREE</name>
<dbReference type="AlphaFoldDB" id="A0A5M6C6L1"/>
<evidence type="ECO:0000313" key="5">
    <source>
        <dbReference type="Proteomes" id="UP000322225"/>
    </source>
</evidence>
<accession>A0A5M6C6L1</accession>
<dbReference type="Proteomes" id="UP000322225">
    <property type="component" value="Chromosome 13"/>
</dbReference>
<dbReference type="KEGG" id="ksn:43586248"/>
<dbReference type="Pfam" id="PF24803">
    <property type="entry name" value="DUF7704"/>
    <property type="match status" value="1"/>
</dbReference>
<keyword evidence="5" id="KW-1185">Reference proteome</keyword>
<gene>
    <name evidence="4" type="ORF">CI109_106796</name>
</gene>
<evidence type="ECO:0000313" key="4">
    <source>
        <dbReference type="EMBL" id="WWD22305.1"/>
    </source>
</evidence>
<feature type="region of interest" description="Disordered" evidence="1">
    <location>
        <begin position="163"/>
        <end position="230"/>
    </location>
</feature>
<reference evidence="4" key="2">
    <citation type="submission" date="2024-01" db="EMBL/GenBank/DDBJ databases">
        <title>Comparative genomics of Cryptococcus and Kwoniella reveals pathogenesis evolution and contrasting modes of karyotype evolution via chromosome fusion or intercentromeric recombination.</title>
        <authorList>
            <person name="Coelho M.A."/>
            <person name="David-Palma M."/>
            <person name="Shea T."/>
            <person name="Bowers K."/>
            <person name="McGinley-Smith S."/>
            <person name="Mohammad A.W."/>
            <person name="Gnirke A."/>
            <person name="Yurkov A.M."/>
            <person name="Nowrousian M."/>
            <person name="Sun S."/>
            <person name="Cuomo C.A."/>
            <person name="Heitman J."/>
        </authorList>
    </citation>
    <scope>NUCLEOTIDE SEQUENCE</scope>
    <source>
        <strain evidence="4">CBS 12478</strain>
    </source>
</reference>
<feature type="compositionally biased region" description="Polar residues" evidence="1">
    <location>
        <begin position="190"/>
        <end position="200"/>
    </location>
</feature>
<keyword evidence="2" id="KW-1133">Transmembrane helix</keyword>
<feature type="transmembrane region" description="Helical" evidence="2">
    <location>
        <begin position="9"/>
        <end position="30"/>
    </location>
</feature>
<evidence type="ECO:0000256" key="1">
    <source>
        <dbReference type="SAM" id="MobiDB-lite"/>
    </source>
</evidence>
<dbReference type="EMBL" id="CP144063">
    <property type="protein sequence ID" value="WWD22305.1"/>
    <property type="molecule type" value="Genomic_DNA"/>
</dbReference>
<reference evidence="4" key="1">
    <citation type="submission" date="2017-08" db="EMBL/GenBank/DDBJ databases">
        <authorList>
            <person name="Cuomo C."/>
            <person name="Billmyre B."/>
            <person name="Heitman J."/>
        </authorList>
    </citation>
    <scope>NUCLEOTIDE SEQUENCE</scope>
    <source>
        <strain evidence="4">CBS 12478</strain>
    </source>
</reference>
<keyword evidence="2" id="KW-0472">Membrane</keyword>
<dbReference type="PANTHER" id="PTHR37019:SF2">
    <property type="entry name" value="EXPERA DOMAIN-CONTAINING PROTEIN"/>
    <property type="match status" value="1"/>
</dbReference>
<dbReference type="InterPro" id="IPR056121">
    <property type="entry name" value="DUF7704"/>
</dbReference>
<dbReference type="RefSeq" id="XP_031863695.1">
    <property type="nucleotide sequence ID" value="XM_032002138.1"/>
</dbReference>
<feature type="compositionally biased region" description="Basic residues" evidence="1">
    <location>
        <begin position="216"/>
        <end position="230"/>
    </location>
</feature>
<evidence type="ECO:0000256" key="2">
    <source>
        <dbReference type="SAM" id="Phobius"/>
    </source>
</evidence>
<dbReference type="OrthoDB" id="2937326at2759"/>
<sequence length="230" mass="25389">MSSILPSSYYYFFLLVEPALTIAGGISAIFDPEGFGSNLLPKHIERATVDIGRTSRGQIIISELGSCFILLAMISISLFYIIKHNLEHQPVIQEKMIKGLLVPLAIADILHVAVTLLPLPISHLKSPSQWTHIVHSTVWITLSLFIVRVLWLSGVGRRTSSVSRVSTTSITSKSPSHSQAGQRPIPLPKSHSQVQVEQLISESKSSEESEEEPKSTPKRRGRPRKTPLAE</sequence>
<protein>
    <recommendedName>
        <fullName evidence="3">DUF7704 domain-containing protein</fullName>
    </recommendedName>
</protein>
<feature type="transmembrane region" description="Helical" evidence="2">
    <location>
        <begin position="101"/>
        <end position="121"/>
    </location>
</feature>
<keyword evidence="2" id="KW-0812">Transmembrane</keyword>
<feature type="transmembrane region" description="Helical" evidence="2">
    <location>
        <begin position="133"/>
        <end position="151"/>
    </location>
</feature>
<feature type="compositionally biased region" description="Basic and acidic residues" evidence="1">
    <location>
        <begin position="204"/>
        <end position="215"/>
    </location>
</feature>
<organism evidence="4 5">
    <name type="scientific">Kwoniella shandongensis</name>
    <dbReference type="NCBI Taxonomy" id="1734106"/>
    <lineage>
        <taxon>Eukaryota</taxon>
        <taxon>Fungi</taxon>
        <taxon>Dikarya</taxon>
        <taxon>Basidiomycota</taxon>
        <taxon>Agaricomycotina</taxon>
        <taxon>Tremellomycetes</taxon>
        <taxon>Tremellales</taxon>
        <taxon>Cryptococcaceae</taxon>
        <taxon>Kwoniella</taxon>
    </lineage>
</organism>
<feature type="transmembrane region" description="Helical" evidence="2">
    <location>
        <begin position="59"/>
        <end position="81"/>
    </location>
</feature>
<evidence type="ECO:0000259" key="3">
    <source>
        <dbReference type="Pfam" id="PF24803"/>
    </source>
</evidence>
<feature type="domain" description="DUF7704" evidence="3">
    <location>
        <begin position="3"/>
        <end position="156"/>
    </location>
</feature>
<feature type="compositionally biased region" description="Polar residues" evidence="1">
    <location>
        <begin position="170"/>
        <end position="181"/>
    </location>
</feature>
<dbReference type="PANTHER" id="PTHR37019">
    <property type="entry name" value="CHROMOSOME 1, WHOLE GENOME SHOTGUN SEQUENCE"/>
    <property type="match status" value="1"/>
</dbReference>
<dbReference type="GeneID" id="43586248"/>